<keyword evidence="1" id="KW-0732">Signal</keyword>
<reference evidence="2" key="1">
    <citation type="submission" date="2021-03" db="EMBL/GenBank/DDBJ databases">
        <authorList>
            <person name="Bekaert M."/>
        </authorList>
    </citation>
    <scope>NUCLEOTIDE SEQUENCE</scope>
</reference>
<feature type="chain" id="PRO_5035775495" evidence="1">
    <location>
        <begin position="31"/>
        <end position="181"/>
    </location>
</feature>
<gene>
    <name evidence="2" type="ORF">MEDL_36568</name>
</gene>
<dbReference type="EMBL" id="CAJPWZ010001781">
    <property type="protein sequence ID" value="CAG2223278.1"/>
    <property type="molecule type" value="Genomic_DNA"/>
</dbReference>
<evidence type="ECO:0000313" key="3">
    <source>
        <dbReference type="Proteomes" id="UP000683360"/>
    </source>
</evidence>
<proteinExistence type="predicted"/>
<feature type="signal peptide" evidence="1">
    <location>
        <begin position="1"/>
        <end position="30"/>
    </location>
</feature>
<evidence type="ECO:0000313" key="2">
    <source>
        <dbReference type="EMBL" id="CAG2223278.1"/>
    </source>
</evidence>
<dbReference type="AlphaFoldDB" id="A0A8S3SNF8"/>
<comment type="caution">
    <text evidence="2">The sequence shown here is derived from an EMBL/GenBank/DDBJ whole genome shotgun (WGS) entry which is preliminary data.</text>
</comment>
<name>A0A8S3SNF8_MYTED</name>
<protein>
    <submittedName>
        <fullName evidence="2">Uncharacterized protein</fullName>
    </submittedName>
</protein>
<evidence type="ECO:0000256" key="1">
    <source>
        <dbReference type="SAM" id="SignalP"/>
    </source>
</evidence>
<accession>A0A8S3SNF8</accession>
<keyword evidence="3" id="KW-1185">Reference proteome</keyword>
<sequence>MAKSCLGNIGFCCILLVIGVLPSLASECSGDKCGNVISMPLMDKMKATLKADVDVTNMNNHLKAYIEQQTQKGVETAMTDVMKQLMDTKLKEINTKIESTILKELKRVGVTYIRWGKQGCSGSAELVYTGQAGGNLYNHNGGGVNYLCLPNDPENGEHQSYSNAQLYGAEYEIYAGSVEES</sequence>
<organism evidence="2 3">
    <name type="scientific">Mytilus edulis</name>
    <name type="common">Blue mussel</name>
    <dbReference type="NCBI Taxonomy" id="6550"/>
    <lineage>
        <taxon>Eukaryota</taxon>
        <taxon>Metazoa</taxon>
        <taxon>Spiralia</taxon>
        <taxon>Lophotrochozoa</taxon>
        <taxon>Mollusca</taxon>
        <taxon>Bivalvia</taxon>
        <taxon>Autobranchia</taxon>
        <taxon>Pteriomorphia</taxon>
        <taxon>Mytilida</taxon>
        <taxon>Mytiloidea</taxon>
        <taxon>Mytilidae</taxon>
        <taxon>Mytilinae</taxon>
        <taxon>Mytilus</taxon>
    </lineage>
</organism>
<dbReference type="Proteomes" id="UP000683360">
    <property type="component" value="Unassembled WGS sequence"/>
</dbReference>
<dbReference type="OrthoDB" id="6086925at2759"/>